<dbReference type="KEGG" id="pes:SOPEG_1566"/>
<name>W0HIX3_9GAMM</name>
<keyword evidence="4" id="KW-1278">Translocase</keyword>
<feature type="domain" description="ABC transporter" evidence="6">
    <location>
        <begin position="10"/>
        <end position="215"/>
    </location>
</feature>
<dbReference type="RefSeq" id="WP_025244997.1">
    <property type="nucleotide sequence ID" value="NZ_CP006568.1"/>
</dbReference>
<accession>W0HIX3</accession>
<dbReference type="eggNOG" id="COG1120">
    <property type="taxonomic scope" value="Bacteria"/>
</dbReference>
<evidence type="ECO:0000256" key="5">
    <source>
        <dbReference type="ARBA" id="ARBA00037066"/>
    </source>
</evidence>
<keyword evidence="2" id="KW-0547">Nucleotide-binding</keyword>
<keyword evidence="3 7" id="KW-0067">ATP-binding</keyword>
<dbReference type="PROSITE" id="PS50893">
    <property type="entry name" value="ABC_TRANSPORTER_2"/>
    <property type="match status" value="1"/>
</dbReference>
<keyword evidence="8" id="KW-1185">Reference proteome</keyword>
<dbReference type="PANTHER" id="PTHR42794:SF1">
    <property type="entry name" value="HEMIN IMPORT ATP-BINDING PROTEIN HMUV"/>
    <property type="match status" value="1"/>
</dbReference>
<keyword evidence="1" id="KW-0813">Transport</keyword>
<dbReference type="Proteomes" id="UP000019025">
    <property type="component" value="Chromosome"/>
</dbReference>
<dbReference type="GO" id="GO:0016887">
    <property type="term" value="F:ATP hydrolysis activity"/>
    <property type="evidence" value="ECO:0007669"/>
    <property type="project" value="InterPro"/>
</dbReference>
<dbReference type="AlphaFoldDB" id="W0HIX3"/>
<dbReference type="SMART" id="SM00382">
    <property type="entry name" value="AAA"/>
    <property type="match status" value="1"/>
</dbReference>
<evidence type="ECO:0000256" key="1">
    <source>
        <dbReference type="ARBA" id="ARBA00022448"/>
    </source>
</evidence>
<organism evidence="7 8">
    <name type="scientific">Candidatus Sodalis pierantonii str. SOPE</name>
    <dbReference type="NCBI Taxonomy" id="2342"/>
    <lineage>
        <taxon>Bacteria</taxon>
        <taxon>Pseudomonadati</taxon>
        <taxon>Pseudomonadota</taxon>
        <taxon>Gammaproteobacteria</taxon>
        <taxon>Enterobacterales</taxon>
        <taxon>Bruguierivoracaceae</taxon>
        <taxon>Sodalis</taxon>
    </lineage>
</organism>
<protein>
    <submittedName>
        <fullName evidence="7">Putative iron(III) ABC transporter ATP-binding protein</fullName>
    </submittedName>
</protein>
<dbReference type="SUPFAM" id="SSF52540">
    <property type="entry name" value="P-loop containing nucleoside triphosphate hydrolases"/>
    <property type="match status" value="1"/>
</dbReference>
<dbReference type="HOGENOM" id="CLU_000604_1_11_6"/>
<evidence type="ECO:0000313" key="7">
    <source>
        <dbReference type="EMBL" id="AHF73714.1"/>
    </source>
</evidence>
<proteinExistence type="predicted"/>
<dbReference type="PROSITE" id="PS00211">
    <property type="entry name" value="ABC_TRANSPORTER_1"/>
    <property type="match status" value="1"/>
</dbReference>
<dbReference type="InterPro" id="IPR027417">
    <property type="entry name" value="P-loop_NTPase"/>
</dbReference>
<dbReference type="Gene3D" id="3.40.50.300">
    <property type="entry name" value="P-loop containing nucleotide triphosphate hydrolases"/>
    <property type="match status" value="2"/>
</dbReference>
<dbReference type="Pfam" id="PF00005">
    <property type="entry name" value="ABC_tran"/>
    <property type="match status" value="1"/>
</dbReference>
<dbReference type="InterPro" id="IPR003593">
    <property type="entry name" value="AAA+_ATPase"/>
</dbReference>
<dbReference type="InterPro" id="IPR017871">
    <property type="entry name" value="ABC_transporter-like_CS"/>
</dbReference>
<evidence type="ECO:0000259" key="6">
    <source>
        <dbReference type="PROSITE" id="PS50893"/>
    </source>
</evidence>
<evidence type="ECO:0000256" key="4">
    <source>
        <dbReference type="ARBA" id="ARBA00022967"/>
    </source>
</evidence>
<evidence type="ECO:0000256" key="3">
    <source>
        <dbReference type="ARBA" id="ARBA00022840"/>
    </source>
</evidence>
<gene>
    <name evidence="7" type="ORF">SOPEG_1566</name>
</gene>
<dbReference type="InterPro" id="IPR003439">
    <property type="entry name" value="ABC_transporter-like_ATP-bd"/>
</dbReference>
<dbReference type="PANTHER" id="PTHR42794">
    <property type="entry name" value="HEMIN IMPORT ATP-BINDING PROTEIN HMUV"/>
    <property type="match status" value="1"/>
</dbReference>
<dbReference type="GO" id="GO:0005524">
    <property type="term" value="F:ATP binding"/>
    <property type="evidence" value="ECO:0007669"/>
    <property type="project" value="UniProtKB-KW"/>
</dbReference>
<dbReference type="EMBL" id="CP006568">
    <property type="protein sequence ID" value="AHF73714.1"/>
    <property type="molecule type" value="Genomic_DNA"/>
</dbReference>
<dbReference type="STRING" id="2342.SOPEG_1566"/>
<dbReference type="PATRIC" id="fig|2342.5.peg.1673"/>
<sequence>MTLLFPPFLLELHSLKVDGSARRPLLSDISFTLAAGERLAVIGPNGCGKSTLLKTLVGERRSAGGEIRLAGQLLSAISRHQRAQRIAYLAQHDEADPGLRLEDYVALGRLPHHARIGTLSGGERQRAALARALAQTPQLLLLDEPTNHLDPLARARLLMLVRQKGIATIAVLHDLPLVDPFADRVLVLREGQTVICAPPIMMATFGLESYTLPHPQTGLPVRFFAAPSGA</sequence>
<evidence type="ECO:0000313" key="8">
    <source>
        <dbReference type="Proteomes" id="UP000019025"/>
    </source>
</evidence>
<evidence type="ECO:0000256" key="2">
    <source>
        <dbReference type="ARBA" id="ARBA00022741"/>
    </source>
</evidence>
<comment type="function">
    <text evidence="5">Part of the ABC transporter complex HmuTUV involved in hemin import. Responsible for energy coupling to the transport system.</text>
</comment>
<reference evidence="7 8" key="1">
    <citation type="journal article" date="2014" name="Genome Biol. Evol.">
        <title>Genome degeneration and adaptation in a nascent stage of symbiosis.</title>
        <authorList>
            <person name="Oakeson K.F."/>
            <person name="Gil R."/>
            <person name="Clayton A.L."/>
            <person name="Dunn D.M."/>
            <person name="von Niederhausern A.C."/>
            <person name="Hamil C."/>
            <person name="Aoyagi A."/>
            <person name="Duval B."/>
            <person name="Baca A."/>
            <person name="Silva F.J."/>
            <person name="Vallier A."/>
            <person name="Jackson D.G."/>
            <person name="Latorre A."/>
            <person name="Weiss R.B."/>
            <person name="Heddi A."/>
            <person name="Moya A."/>
            <person name="Dale C."/>
        </authorList>
    </citation>
    <scope>NUCLEOTIDE SEQUENCE [LARGE SCALE GENOMIC DNA]</scope>
    <source>
        <strain evidence="8">none</strain>
    </source>
</reference>